<dbReference type="Proteomes" id="UP000316083">
    <property type="component" value="Unassembled WGS sequence"/>
</dbReference>
<evidence type="ECO:0000313" key="1">
    <source>
        <dbReference type="EMBL" id="TWA67342.1"/>
    </source>
</evidence>
<organism evidence="1 2">
    <name type="scientific">Azospirillum brasilense</name>
    <dbReference type="NCBI Taxonomy" id="192"/>
    <lineage>
        <taxon>Bacteria</taxon>
        <taxon>Pseudomonadati</taxon>
        <taxon>Pseudomonadota</taxon>
        <taxon>Alphaproteobacteria</taxon>
        <taxon>Rhodospirillales</taxon>
        <taxon>Azospirillaceae</taxon>
        <taxon>Azospirillum</taxon>
    </lineage>
</organism>
<gene>
    <name evidence="1" type="ORF">FBZ82_107320</name>
</gene>
<evidence type="ECO:0000313" key="2">
    <source>
        <dbReference type="Proteomes" id="UP000316083"/>
    </source>
</evidence>
<protein>
    <submittedName>
        <fullName evidence="1">Uncharacterized protein</fullName>
    </submittedName>
</protein>
<comment type="caution">
    <text evidence="1">The sequence shown here is derived from an EMBL/GenBank/DDBJ whole genome shotgun (WGS) entry which is preliminary data.</text>
</comment>
<sequence length="93" mass="9963">MVMATVTAMQPAQPLLDGEAALDAELRRLARRVDRQRSRPVADAAERLALIDDLLGLRARIAAARAAVQAAIRQTGSAQRAATAYRRTGALRG</sequence>
<name>A0A560B457_AZOBR</name>
<reference evidence="1 2" key="1">
    <citation type="submission" date="2019-06" db="EMBL/GenBank/DDBJ databases">
        <title>Genomic Encyclopedia of Type Strains, Phase IV (KMG-V): Genome sequencing to study the core and pangenomes of soil and plant-associated prokaryotes.</title>
        <authorList>
            <person name="Whitman W."/>
        </authorList>
    </citation>
    <scope>NUCLEOTIDE SEQUENCE [LARGE SCALE GENOMIC DNA]</scope>
    <source>
        <strain evidence="1 2">BR 11796</strain>
    </source>
</reference>
<dbReference type="AlphaFoldDB" id="A0A560B457"/>
<proteinExistence type="predicted"/>
<accession>A0A560B457</accession>
<dbReference type="EMBL" id="VITF01000007">
    <property type="protein sequence ID" value="TWA67342.1"/>
    <property type="molecule type" value="Genomic_DNA"/>
</dbReference>